<dbReference type="SUPFAM" id="SSF53300">
    <property type="entry name" value="vWA-like"/>
    <property type="match status" value="1"/>
</dbReference>
<gene>
    <name evidence="3" type="ORF">UX78_C0024G0006</name>
</gene>
<dbReference type="PROSITE" id="PS50234">
    <property type="entry name" value="VWFA"/>
    <property type="match status" value="1"/>
</dbReference>
<evidence type="ECO:0000259" key="2">
    <source>
        <dbReference type="PROSITE" id="PS50234"/>
    </source>
</evidence>
<reference evidence="3 4" key="1">
    <citation type="journal article" date="2015" name="Nature">
        <title>rRNA introns, odd ribosomes, and small enigmatic genomes across a large radiation of phyla.</title>
        <authorList>
            <person name="Brown C.T."/>
            <person name="Hug L.A."/>
            <person name="Thomas B.C."/>
            <person name="Sharon I."/>
            <person name="Castelle C.J."/>
            <person name="Singh A."/>
            <person name="Wilkins M.J."/>
            <person name="Williams K.H."/>
            <person name="Banfield J.F."/>
        </authorList>
    </citation>
    <scope>NUCLEOTIDE SEQUENCE [LARGE SCALE GENOMIC DNA]</scope>
</reference>
<dbReference type="Proteomes" id="UP000034607">
    <property type="component" value="Unassembled WGS sequence"/>
</dbReference>
<evidence type="ECO:0000313" key="3">
    <source>
        <dbReference type="EMBL" id="KKU55197.1"/>
    </source>
</evidence>
<sequence>MNHKGAVSIILVAVVTMLAVFLLAGWQSRILLSVLRQEVLSDMLKVGYNSESEIYDIVARFVGDYPEAFSFDFDTQRTLDDGTKMRVVGIKTGEKTELTVTANREYATNVLKLSKEDVSTGEDIYDRARIVVNIDCTGSMNGKADASCSGSGCTTRIHEAKAAISGFAQAVKTYNDEGRDPPLELGLATFGVENKWVAELTPDIRSVIDAITSQFGDTTQASQACQNVNTGGTSIGSGFRFLNEYVEIGRNERVKDIEILVTDGNPNSTEKTATTAATYCGVLVPCTFSSTDPRCVPDSKKYTACNLGTSGTFVDEIGKNGLRYPKVDAYPVTISVDVSQEVKDLLAKYATKSYDAVNATELGDRLEEIFGQIITTVKVFRIRKIVPTL</sequence>
<keyword evidence="1" id="KW-1133">Transmembrane helix</keyword>
<dbReference type="InterPro" id="IPR002035">
    <property type="entry name" value="VWF_A"/>
</dbReference>
<protein>
    <recommendedName>
        <fullName evidence="2">VWFA domain-containing protein</fullName>
    </recommendedName>
</protein>
<proteinExistence type="predicted"/>
<dbReference type="CDD" id="cd00198">
    <property type="entry name" value="vWFA"/>
    <property type="match status" value="1"/>
</dbReference>
<dbReference type="AlphaFoldDB" id="A0A0G1RDM4"/>
<feature type="transmembrane region" description="Helical" evidence="1">
    <location>
        <begin position="6"/>
        <end position="26"/>
    </location>
</feature>
<organism evidence="3 4">
    <name type="scientific">Candidatus Amesbacteria bacterium GW2011_GWA2_47_11</name>
    <dbReference type="NCBI Taxonomy" id="1618357"/>
    <lineage>
        <taxon>Bacteria</taxon>
        <taxon>Candidatus Amesiibacteriota</taxon>
    </lineage>
</organism>
<name>A0A0G1RDM4_9BACT</name>
<keyword evidence="1" id="KW-0812">Transmembrane</keyword>
<keyword evidence="1" id="KW-0472">Membrane</keyword>
<comment type="caution">
    <text evidence="3">The sequence shown here is derived from an EMBL/GenBank/DDBJ whole genome shotgun (WGS) entry which is preliminary data.</text>
</comment>
<dbReference type="Gene3D" id="3.40.50.410">
    <property type="entry name" value="von Willebrand factor, type A domain"/>
    <property type="match status" value="1"/>
</dbReference>
<evidence type="ECO:0000256" key="1">
    <source>
        <dbReference type="SAM" id="Phobius"/>
    </source>
</evidence>
<accession>A0A0G1RDM4</accession>
<feature type="domain" description="VWFA" evidence="2">
    <location>
        <begin position="129"/>
        <end position="373"/>
    </location>
</feature>
<dbReference type="InterPro" id="IPR036465">
    <property type="entry name" value="vWFA_dom_sf"/>
</dbReference>
<evidence type="ECO:0000313" key="4">
    <source>
        <dbReference type="Proteomes" id="UP000034607"/>
    </source>
</evidence>
<dbReference type="EMBL" id="LCNM01000024">
    <property type="protein sequence ID" value="KKU55197.1"/>
    <property type="molecule type" value="Genomic_DNA"/>
</dbReference>